<dbReference type="RefSeq" id="YP_009189646.1">
    <property type="nucleotide sequence ID" value="NC_028676.1"/>
</dbReference>
<evidence type="ECO:0000313" key="1">
    <source>
        <dbReference type="EMBL" id="AKE44892.1"/>
    </source>
</evidence>
<dbReference type="KEGG" id="vg:26517944"/>
<accession>A0A0F6R568</accession>
<dbReference type="EMBL" id="KP881232">
    <property type="protein sequence ID" value="AKE44892.1"/>
    <property type="molecule type" value="Genomic_DNA"/>
</dbReference>
<reference evidence="1 2" key="1">
    <citation type="journal article" date="2015" name="J. Virol.">
        <title>Sinorhizobium meliloti Phage ?M9 Defines a New Group of T4 Superfamily Phages with Unusual Genomic Features but a Common T=16 Capsid.</title>
        <authorList>
            <person name="Johnson M.C."/>
            <person name="Tatum K.B."/>
            <person name="Lynn J.S."/>
            <person name="Brewer T.E."/>
            <person name="Lu S."/>
            <person name="Washburn B.K."/>
            <person name="Stroupe M.E."/>
            <person name="Jones K.M."/>
        </authorList>
    </citation>
    <scope>NUCLEOTIDE SEQUENCE [LARGE SCALE GENOMIC DNA]</scope>
</reference>
<reference evidence="2" key="2">
    <citation type="submission" date="2015-03" db="EMBL/GenBank/DDBJ databases">
        <title>The genome and structure of Sinorhizobium meliloti phage phiM9.</title>
        <authorList>
            <person name="Johnson M.C."/>
            <person name="Tatum K.B."/>
            <person name="Lynn J.S."/>
            <person name="Brewer T.E."/>
            <person name="Washburn B.K."/>
            <person name="Stroupe M.E."/>
            <person name="Jones K.M."/>
        </authorList>
    </citation>
    <scope>NUCLEOTIDE SEQUENCE [LARGE SCALE GENOMIC DNA]</scope>
</reference>
<organism evidence="1 2">
    <name type="scientific">Sinorhizobium phage phiM9</name>
    <dbReference type="NCBI Taxonomy" id="1636182"/>
    <lineage>
        <taxon>Viruses</taxon>
        <taxon>Duplodnaviria</taxon>
        <taxon>Heunggongvirae</taxon>
        <taxon>Uroviricota</taxon>
        <taxon>Caudoviricetes</taxon>
        <taxon>Pootjesviridae</taxon>
        <taxon>Emnonavirus</taxon>
        <taxon>Emnonavirus phiM9</taxon>
    </lineage>
</organism>
<dbReference type="GeneID" id="26517944"/>
<evidence type="ECO:0000313" key="2">
    <source>
        <dbReference type="Proteomes" id="UP000033804"/>
    </source>
</evidence>
<dbReference type="Proteomes" id="UP000033804">
    <property type="component" value="Segment"/>
</dbReference>
<name>A0A0F6R568_9CAUD</name>
<proteinExistence type="predicted"/>
<gene>
    <name evidence="1" type="ORF">Sm_phiM9_265</name>
</gene>
<sequence length="78" mass="9195">MTRKLWKLRIQQFAEKHGFVQEEFSVIVPAHGSIHSINLEYVNSDADLMKYVLSAIWIRAFKEGVDHEKARLRQKLEL</sequence>
<protein>
    <submittedName>
        <fullName evidence="1">Uncharacterized protein</fullName>
    </submittedName>
</protein>
<keyword evidence="2" id="KW-1185">Reference proteome</keyword>